<evidence type="ECO:0000259" key="2">
    <source>
        <dbReference type="PROSITE" id="PS51384"/>
    </source>
</evidence>
<dbReference type="STRING" id="28028.CFLV_11480"/>
<dbReference type="EMBL" id="BJNB01000019">
    <property type="protein sequence ID" value="GEB97903.1"/>
    <property type="molecule type" value="Genomic_DNA"/>
</dbReference>
<reference evidence="3 5" key="1">
    <citation type="submission" date="2014-08" db="EMBL/GenBank/DDBJ databases">
        <title>Complete genome sequence of Corynebacterium flavescens OJ8(T)(=DSM 20296(T)), isolated from cheese.</title>
        <authorList>
            <person name="Ruckert C."/>
            <person name="Albersmeier A."/>
            <person name="Winkler A."/>
            <person name="Kalinowski J."/>
        </authorList>
    </citation>
    <scope>NUCLEOTIDE SEQUENCE [LARGE SCALE GENOMIC DNA]</scope>
    <source>
        <strain evidence="3 5">OJ8</strain>
    </source>
</reference>
<reference evidence="4 6" key="2">
    <citation type="submission" date="2019-06" db="EMBL/GenBank/DDBJ databases">
        <title>Whole genome shotgun sequence of Corynebacterium flavescens NBRC 14136.</title>
        <authorList>
            <person name="Hosoyama A."/>
            <person name="Uohara A."/>
            <person name="Ohji S."/>
            <person name="Ichikawa N."/>
        </authorList>
    </citation>
    <scope>NUCLEOTIDE SEQUENCE [LARGE SCALE GENOMIC DNA]</scope>
    <source>
        <strain evidence="4 6">NBRC 14136</strain>
    </source>
</reference>
<dbReference type="EMBL" id="CP009246">
    <property type="protein sequence ID" value="APT87710.1"/>
    <property type="molecule type" value="Genomic_DNA"/>
</dbReference>
<dbReference type="KEGG" id="cfc:CFLV_11480"/>
<dbReference type="InterPro" id="IPR039261">
    <property type="entry name" value="FNR_nucleotide-bd"/>
</dbReference>
<keyword evidence="4" id="KW-0560">Oxidoreductase</keyword>
<dbReference type="Proteomes" id="UP000315353">
    <property type="component" value="Unassembled WGS sequence"/>
</dbReference>
<evidence type="ECO:0000256" key="1">
    <source>
        <dbReference type="ARBA" id="ARBA00001974"/>
    </source>
</evidence>
<evidence type="ECO:0000313" key="6">
    <source>
        <dbReference type="Proteomes" id="UP000315353"/>
    </source>
</evidence>
<dbReference type="AlphaFoldDB" id="A0A1L7CPE0"/>
<dbReference type="Proteomes" id="UP000185479">
    <property type="component" value="Chromosome"/>
</dbReference>
<feature type="domain" description="FAD-binding FR-type" evidence="2">
    <location>
        <begin position="135"/>
        <end position="232"/>
    </location>
</feature>
<name>A0A1L7CPE0_CORFL</name>
<dbReference type="SUPFAM" id="SSF63380">
    <property type="entry name" value="Riboflavin synthase domain-like"/>
    <property type="match status" value="1"/>
</dbReference>
<dbReference type="RefSeq" id="WP_075730636.1">
    <property type="nucleotide sequence ID" value="NZ_BJNB01000019.1"/>
</dbReference>
<evidence type="ECO:0000313" key="3">
    <source>
        <dbReference type="EMBL" id="APT87710.1"/>
    </source>
</evidence>
<evidence type="ECO:0000313" key="5">
    <source>
        <dbReference type="Proteomes" id="UP000185479"/>
    </source>
</evidence>
<dbReference type="PANTHER" id="PTHR47354">
    <property type="entry name" value="NADH OXIDOREDUCTASE HCR"/>
    <property type="match status" value="1"/>
</dbReference>
<keyword evidence="4" id="KW-0503">Monooxygenase</keyword>
<dbReference type="InterPro" id="IPR017927">
    <property type="entry name" value="FAD-bd_FR_type"/>
</dbReference>
<dbReference type="SUPFAM" id="SSF52343">
    <property type="entry name" value="Ferredoxin reductase-like, C-terminal NADP-linked domain"/>
    <property type="match status" value="1"/>
</dbReference>
<dbReference type="GO" id="GO:0004497">
    <property type="term" value="F:monooxygenase activity"/>
    <property type="evidence" value="ECO:0007669"/>
    <property type="project" value="UniProtKB-KW"/>
</dbReference>
<dbReference type="SUPFAM" id="SSF46458">
    <property type="entry name" value="Globin-like"/>
    <property type="match status" value="1"/>
</dbReference>
<dbReference type="GO" id="GO:0020037">
    <property type="term" value="F:heme binding"/>
    <property type="evidence" value="ECO:0007669"/>
    <property type="project" value="InterPro"/>
</dbReference>
<dbReference type="GO" id="GO:0019825">
    <property type="term" value="F:oxygen binding"/>
    <property type="evidence" value="ECO:0007669"/>
    <property type="project" value="InterPro"/>
</dbReference>
<dbReference type="Gene3D" id="3.40.50.80">
    <property type="entry name" value="Nucleotide-binding domain of ferredoxin-NADP reductase (FNR) module"/>
    <property type="match status" value="1"/>
</dbReference>
<proteinExistence type="predicted"/>
<evidence type="ECO:0000313" key="4">
    <source>
        <dbReference type="EMBL" id="GEB97903.1"/>
    </source>
</evidence>
<dbReference type="InterPro" id="IPR050415">
    <property type="entry name" value="MRET"/>
</dbReference>
<dbReference type="Gene3D" id="1.10.490.10">
    <property type="entry name" value="Globins"/>
    <property type="match status" value="1"/>
</dbReference>
<dbReference type="InterPro" id="IPR012292">
    <property type="entry name" value="Globin/Proto"/>
</dbReference>
<protein>
    <submittedName>
        <fullName evidence="4">Monooxygenase</fullName>
    </submittedName>
</protein>
<comment type="cofactor">
    <cofactor evidence="1">
        <name>FAD</name>
        <dbReference type="ChEBI" id="CHEBI:57692"/>
    </cofactor>
</comment>
<sequence>MRELGEHLRNHTEDYRAAVQQRLFERVWQSRQVFALSSAQTHLDLAPAIAWVLEKSDGQGTVPPDVLERLSLLGRQHRRFGFPPEIYSEFQDCLIDGLEVLALTSYQHDIAQRVITTICQTMAESAASADSKGIPAAHAARVVAVARPNRHTAVIRLESSEALHYKPGQSYSVNSAYLPGVWRLLTPAIPADPTGQLIFHLSVCGDASRSLAGSQPGDFWTLGNPQGDFLPHHPQRVVFLCFGTGWAAVRAFLLSLVEAGNKVPCTVFAVADSPGEHYDTEFQANLRALAPWINLRLLVREKDDPWLLGAQPAAEATHFELAADPVDVLLAQRPHNPHTIVVVGPGAEVDGAKERLVAGGVSESDIETHGWSDGREWDPQFREEWEAWRAWTRTWTQP</sequence>
<dbReference type="PROSITE" id="PS51384">
    <property type="entry name" value="FAD_FR"/>
    <property type="match status" value="1"/>
</dbReference>
<organism evidence="3 5">
    <name type="scientific">Corynebacterium flavescens</name>
    <dbReference type="NCBI Taxonomy" id="28028"/>
    <lineage>
        <taxon>Bacteria</taxon>
        <taxon>Bacillati</taxon>
        <taxon>Actinomycetota</taxon>
        <taxon>Actinomycetes</taxon>
        <taxon>Mycobacteriales</taxon>
        <taxon>Corynebacteriaceae</taxon>
        <taxon>Corynebacterium</taxon>
    </lineage>
</organism>
<gene>
    <name evidence="4" type="ORF">CFL01nite_13980</name>
    <name evidence="3" type="ORF">CFLV_11480</name>
</gene>
<accession>A0A1L7CPE0</accession>
<dbReference type="PANTHER" id="PTHR47354:SF5">
    <property type="entry name" value="PROTEIN RFBI"/>
    <property type="match status" value="1"/>
</dbReference>
<dbReference type="GeneID" id="82881643"/>
<dbReference type="InterPro" id="IPR009050">
    <property type="entry name" value="Globin-like_sf"/>
</dbReference>
<keyword evidence="5" id="KW-1185">Reference proteome</keyword>
<dbReference type="InterPro" id="IPR017938">
    <property type="entry name" value="Riboflavin_synthase-like_b-brl"/>
</dbReference>